<dbReference type="Proteomes" id="UP000195514">
    <property type="component" value="Chromosome I"/>
</dbReference>
<feature type="transmembrane region" description="Helical" evidence="1">
    <location>
        <begin position="43"/>
        <end position="66"/>
    </location>
</feature>
<keyword evidence="4" id="KW-1185">Reference proteome</keyword>
<evidence type="ECO:0000256" key="1">
    <source>
        <dbReference type="SAM" id="Phobius"/>
    </source>
</evidence>
<accession>A0A1Y6K4N4</accession>
<keyword evidence="1" id="KW-1133">Transmembrane helix</keyword>
<dbReference type="InterPro" id="IPR027783">
    <property type="entry name" value="Bacterial_PH-related"/>
</dbReference>
<evidence type="ECO:0000313" key="3">
    <source>
        <dbReference type="EMBL" id="SMX53549.1"/>
    </source>
</evidence>
<feature type="transmembrane region" description="Helical" evidence="1">
    <location>
        <begin position="12"/>
        <end position="31"/>
    </location>
</feature>
<gene>
    <name evidence="3" type="ORF">CFX1CAM_0483</name>
</gene>
<feature type="transmembrane region" description="Helical" evidence="1">
    <location>
        <begin position="239"/>
        <end position="260"/>
    </location>
</feature>
<dbReference type="Pfam" id="PF10882">
    <property type="entry name" value="bPH_5"/>
    <property type="match status" value="1"/>
</dbReference>
<dbReference type="AlphaFoldDB" id="A0A1Y6K4N4"/>
<evidence type="ECO:0000259" key="2">
    <source>
        <dbReference type="Pfam" id="PF10882"/>
    </source>
</evidence>
<name>A0A1Y6K4N4_9CHLR</name>
<keyword evidence="1" id="KW-0472">Membrane</keyword>
<evidence type="ECO:0000313" key="4">
    <source>
        <dbReference type="Proteomes" id="UP000195514"/>
    </source>
</evidence>
<reference evidence="4" key="1">
    <citation type="submission" date="2017-05" db="EMBL/GenBank/DDBJ databases">
        <authorList>
            <person name="Kirkegaard R."/>
            <person name="Mcilroy J S."/>
        </authorList>
    </citation>
    <scope>NUCLEOTIDE SEQUENCE [LARGE SCALE GENOMIC DNA]</scope>
</reference>
<feature type="transmembrane region" description="Helical" evidence="1">
    <location>
        <begin position="272"/>
        <end position="293"/>
    </location>
</feature>
<feature type="transmembrane region" description="Helical" evidence="1">
    <location>
        <begin position="199"/>
        <end position="219"/>
    </location>
</feature>
<proteinExistence type="predicted"/>
<dbReference type="RefSeq" id="WP_087861475.1">
    <property type="nucleotide sequence ID" value="NZ_LT859958.1"/>
</dbReference>
<keyword evidence="1" id="KW-0812">Transmembrane</keyword>
<feature type="domain" description="Bacterial Pleckstrin homology" evidence="2">
    <location>
        <begin position="72"/>
        <end position="166"/>
    </location>
</feature>
<dbReference type="OrthoDB" id="164276at2"/>
<organism evidence="3 4">
    <name type="scientific">Candidatus Brevifilum fermentans</name>
    <dbReference type="NCBI Taxonomy" id="1986204"/>
    <lineage>
        <taxon>Bacteria</taxon>
        <taxon>Bacillati</taxon>
        <taxon>Chloroflexota</taxon>
        <taxon>Anaerolineae</taxon>
        <taxon>Anaerolineales</taxon>
        <taxon>Anaerolineaceae</taxon>
        <taxon>Candidatus Brevifilum</taxon>
    </lineage>
</organism>
<dbReference type="EMBL" id="LT859958">
    <property type="protein sequence ID" value="SMX53549.1"/>
    <property type="molecule type" value="Genomic_DNA"/>
</dbReference>
<protein>
    <recommendedName>
        <fullName evidence="2">Bacterial Pleckstrin homology domain-containing protein</fullName>
    </recommendedName>
</protein>
<sequence length="294" mass="32707">MDHAFYPPRSVGILLQGGLMLAFVGAGGFFFSRASQDPSGVNFLLYMLIALILLVPLPLLGYRLYALNNAVYILRREGLMIRWGLRREDIPLNSIEWMRPANEIGFRLPLPWLRWPGAFLGRRTMAELGQVEYLSSDLRHMILVATPSRIFAISPEDVRGFMATFQRMNELGSLTPLDAQSVFPQVFIGRVWEDPIGRWLVLGGLGLGLIVLLVVAIAVPGLEEIQWVEPGTTAPGERLLLLPVLNSLVWIINLGAGTLLYRRGQDLKIAAYILWGTSVLTGLLMLVGSLLLIF</sequence>
<dbReference type="KEGG" id="abat:CFX1CAM_0483"/>